<sequence>MNHALPELAPTAPSRAVATRRRLWVMGIAALVFALDQLSKWIIAATIPTGEALVVTPFFQLVSVYNPGAAFSFLAGASGWQRWFFLAIALAVTLWLLWEAGTATRKTLLTAYGMIVGGALGNAWDRVAHGAVHDFLLFHYRTWHWPAFNLADSAITLGVALLLWHLRKDR</sequence>
<keyword evidence="4 9" id="KW-0812">Transmembrane</keyword>
<dbReference type="InterPro" id="IPR001872">
    <property type="entry name" value="Peptidase_A8"/>
</dbReference>
<comment type="pathway">
    <text evidence="9">Protein modification; lipoprotein biosynthesis (signal peptide cleavage).</text>
</comment>
<evidence type="ECO:0000256" key="2">
    <source>
        <dbReference type="ARBA" id="ARBA00022475"/>
    </source>
</evidence>
<evidence type="ECO:0000256" key="8">
    <source>
        <dbReference type="ARBA" id="ARBA00023136"/>
    </source>
</evidence>
<feature type="active site" evidence="9">
    <location>
        <position position="134"/>
    </location>
</feature>
<keyword evidence="5 9" id="KW-0064">Aspartyl protease</keyword>
<dbReference type="Proteomes" id="UP000262004">
    <property type="component" value="Chromosome"/>
</dbReference>
<dbReference type="PANTHER" id="PTHR33695">
    <property type="entry name" value="LIPOPROTEIN SIGNAL PEPTIDASE"/>
    <property type="match status" value="1"/>
</dbReference>
<dbReference type="GO" id="GO:0004190">
    <property type="term" value="F:aspartic-type endopeptidase activity"/>
    <property type="evidence" value="ECO:0007669"/>
    <property type="project" value="UniProtKB-UniRule"/>
</dbReference>
<organism evidence="11 12">
    <name type="scientific">Hydrogenophilus thermoluteolus</name>
    <name type="common">Pseudomonas hydrogenothermophila</name>
    <dbReference type="NCBI Taxonomy" id="297"/>
    <lineage>
        <taxon>Bacteria</taxon>
        <taxon>Pseudomonadati</taxon>
        <taxon>Pseudomonadota</taxon>
        <taxon>Hydrogenophilia</taxon>
        <taxon>Hydrogenophilales</taxon>
        <taxon>Hydrogenophilaceae</taxon>
        <taxon>Hydrogenophilus</taxon>
    </lineage>
</organism>
<feature type="active site" evidence="9">
    <location>
        <position position="152"/>
    </location>
</feature>
<gene>
    <name evidence="9 11" type="primary">lspA</name>
    <name evidence="11" type="ORF">HPTL_0324</name>
</gene>
<reference evidence="11 12" key="1">
    <citation type="submission" date="2018-04" db="EMBL/GenBank/DDBJ databases">
        <title>Complete genome sequence of Hydrogenophilus thermoluteolus TH-1.</title>
        <authorList>
            <person name="Arai H."/>
        </authorList>
    </citation>
    <scope>NUCLEOTIDE SEQUENCE [LARGE SCALE GENOMIC DNA]</scope>
    <source>
        <strain evidence="11 12">TH-1</strain>
    </source>
</reference>
<evidence type="ECO:0000256" key="4">
    <source>
        <dbReference type="ARBA" id="ARBA00022692"/>
    </source>
</evidence>
<dbReference type="PANTHER" id="PTHR33695:SF1">
    <property type="entry name" value="LIPOPROTEIN SIGNAL PEPTIDASE"/>
    <property type="match status" value="1"/>
</dbReference>
<dbReference type="AlphaFoldDB" id="A0A2Z6DVZ6"/>
<evidence type="ECO:0000256" key="5">
    <source>
        <dbReference type="ARBA" id="ARBA00022750"/>
    </source>
</evidence>
<keyword evidence="11" id="KW-0449">Lipoprotein</keyword>
<keyword evidence="6 9" id="KW-0378">Hydrolase</keyword>
<dbReference type="PRINTS" id="PR00781">
    <property type="entry name" value="LIPOSIGPTASE"/>
</dbReference>
<comment type="similarity">
    <text evidence="1 9 10">Belongs to the peptidase A8 family.</text>
</comment>
<evidence type="ECO:0000256" key="10">
    <source>
        <dbReference type="RuleBase" id="RU004181"/>
    </source>
</evidence>
<accession>A0A2Z6DVZ6</accession>
<evidence type="ECO:0000256" key="9">
    <source>
        <dbReference type="HAMAP-Rule" id="MF_00161"/>
    </source>
</evidence>
<feature type="transmembrane region" description="Helical" evidence="9">
    <location>
        <begin position="23"/>
        <end position="43"/>
    </location>
</feature>
<keyword evidence="8 9" id="KW-0472">Membrane</keyword>
<comment type="catalytic activity">
    <reaction evidence="9">
        <text>Release of signal peptides from bacterial membrane prolipoproteins. Hydrolyzes -Xaa-Yaa-Zaa-|-(S,diacylglyceryl)Cys-, in which Xaa is hydrophobic (preferably Leu), and Yaa (Ala or Ser) and Zaa (Gly or Ala) have small, neutral side chains.</text>
        <dbReference type="EC" id="3.4.23.36"/>
    </reaction>
</comment>
<feature type="transmembrane region" description="Helical" evidence="9">
    <location>
        <begin position="80"/>
        <end position="98"/>
    </location>
</feature>
<dbReference type="NCBIfam" id="TIGR00077">
    <property type="entry name" value="lspA"/>
    <property type="match status" value="1"/>
</dbReference>
<name>A0A2Z6DVZ6_HYDTE</name>
<comment type="function">
    <text evidence="9">This protein specifically catalyzes the removal of signal peptides from prolipoproteins.</text>
</comment>
<feature type="transmembrane region" description="Helical" evidence="9">
    <location>
        <begin position="144"/>
        <end position="164"/>
    </location>
</feature>
<evidence type="ECO:0000256" key="7">
    <source>
        <dbReference type="ARBA" id="ARBA00022989"/>
    </source>
</evidence>
<proteinExistence type="inferred from homology"/>
<keyword evidence="2 9" id="KW-1003">Cell membrane</keyword>
<keyword evidence="12" id="KW-1185">Reference proteome</keyword>
<dbReference type="HAMAP" id="MF_00161">
    <property type="entry name" value="LspA"/>
    <property type="match status" value="1"/>
</dbReference>
<evidence type="ECO:0000313" key="12">
    <source>
        <dbReference type="Proteomes" id="UP000262004"/>
    </source>
</evidence>
<dbReference type="KEGG" id="htl:HPTL_0324"/>
<dbReference type="EMBL" id="AP018558">
    <property type="protein sequence ID" value="BBD76592.1"/>
    <property type="molecule type" value="Genomic_DNA"/>
</dbReference>
<protein>
    <recommendedName>
        <fullName evidence="9">Lipoprotein signal peptidase</fullName>
        <ecNumber evidence="9">3.4.23.36</ecNumber>
    </recommendedName>
    <alternativeName>
        <fullName evidence="9">Prolipoprotein signal peptidase</fullName>
    </alternativeName>
    <alternativeName>
        <fullName evidence="9">Signal peptidase II</fullName>
        <shortName evidence="9">SPase II</shortName>
    </alternativeName>
</protein>
<keyword evidence="3 9" id="KW-0645">Protease</keyword>
<dbReference type="GO" id="GO:0006508">
    <property type="term" value="P:proteolysis"/>
    <property type="evidence" value="ECO:0007669"/>
    <property type="project" value="UniProtKB-KW"/>
</dbReference>
<comment type="subcellular location">
    <subcellularLocation>
        <location evidence="9">Cell membrane</location>
        <topology evidence="9">Multi-pass membrane protein</topology>
    </subcellularLocation>
</comment>
<evidence type="ECO:0000256" key="3">
    <source>
        <dbReference type="ARBA" id="ARBA00022670"/>
    </source>
</evidence>
<dbReference type="Pfam" id="PF01252">
    <property type="entry name" value="Peptidase_A8"/>
    <property type="match status" value="1"/>
</dbReference>
<evidence type="ECO:0000313" key="11">
    <source>
        <dbReference type="EMBL" id="BBD76592.1"/>
    </source>
</evidence>
<dbReference type="RefSeq" id="WP_170141242.1">
    <property type="nucleotide sequence ID" value="NZ_AP018558.1"/>
</dbReference>
<feature type="transmembrane region" description="Helical" evidence="9">
    <location>
        <begin position="107"/>
        <end position="124"/>
    </location>
</feature>
<dbReference type="EC" id="3.4.23.36" evidence="9"/>
<keyword evidence="7 9" id="KW-1133">Transmembrane helix</keyword>
<evidence type="ECO:0000256" key="6">
    <source>
        <dbReference type="ARBA" id="ARBA00022801"/>
    </source>
</evidence>
<dbReference type="UniPathway" id="UPA00665"/>
<evidence type="ECO:0000256" key="1">
    <source>
        <dbReference type="ARBA" id="ARBA00006139"/>
    </source>
</evidence>
<dbReference type="GO" id="GO:0005886">
    <property type="term" value="C:plasma membrane"/>
    <property type="evidence" value="ECO:0007669"/>
    <property type="project" value="UniProtKB-SubCell"/>
</dbReference>